<evidence type="ECO:0000256" key="1">
    <source>
        <dbReference type="SAM" id="SignalP"/>
    </source>
</evidence>
<reference evidence="2 3" key="1">
    <citation type="submission" date="2022-10" db="EMBL/GenBank/DDBJ databases">
        <title>The complete genomes of actinobacterial strains from the NBC collection.</title>
        <authorList>
            <person name="Joergensen T.S."/>
            <person name="Alvarez Arevalo M."/>
            <person name="Sterndorff E.B."/>
            <person name="Faurdal D."/>
            <person name="Vuksanovic O."/>
            <person name="Mourched A.-S."/>
            <person name="Charusanti P."/>
            <person name="Shaw S."/>
            <person name="Blin K."/>
            <person name="Weber T."/>
        </authorList>
    </citation>
    <scope>NUCLEOTIDE SEQUENCE [LARGE SCALE GENOMIC DNA]</scope>
    <source>
        <strain evidence="2 3">NBC 01774</strain>
    </source>
</reference>
<gene>
    <name evidence="2" type="ORF">OG863_05170</name>
</gene>
<name>A0ABZ1FAM2_9ACTN</name>
<accession>A0ABZ1FAM2</accession>
<evidence type="ECO:0008006" key="4">
    <source>
        <dbReference type="Google" id="ProtNLM"/>
    </source>
</evidence>
<protein>
    <recommendedName>
        <fullName evidence="4">Secreted protein</fullName>
    </recommendedName>
</protein>
<feature type="signal peptide" evidence="1">
    <location>
        <begin position="1"/>
        <end position="30"/>
    </location>
</feature>
<dbReference type="RefSeq" id="WP_326616692.1">
    <property type="nucleotide sequence ID" value="NZ_CP109106.1"/>
</dbReference>
<keyword evidence="3" id="KW-1185">Reference proteome</keyword>
<dbReference type="EMBL" id="CP109106">
    <property type="protein sequence ID" value="WSB67396.1"/>
    <property type="molecule type" value="Genomic_DNA"/>
</dbReference>
<sequence>MKGHPVRNYKKSVAYGVAALGLALAGGAMTAPSAAAAGSGKYIGFTNNGWYLVDTCYHWQSSTTPDSCDRGKPKGTDWRVEIPDDAQGVRVEVTVLAQVGGGNVSPQITDLSRNHCYVLSGLTGSPAITDKEC</sequence>
<organism evidence="2 3">
    <name type="scientific">Streptomyces decoyicus</name>
    <dbReference type="NCBI Taxonomy" id="249567"/>
    <lineage>
        <taxon>Bacteria</taxon>
        <taxon>Bacillati</taxon>
        <taxon>Actinomycetota</taxon>
        <taxon>Actinomycetes</taxon>
        <taxon>Kitasatosporales</taxon>
        <taxon>Streptomycetaceae</taxon>
        <taxon>Streptomyces</taxon>
    </lineage>
</organism>
<feature type="chain" id="PRO_5047471409" description="Secreted protein" evidence="1">
    <location>
        <begin position="31"/>
        <end position="133"/>
    </location>
</feature>
<evidence type="ECO:0000313" key="3">
    <source>
        <dbReference type="Proteomes" id="UP001344251"/>
    </source>
</evidence>
<dbReference type="Proteomes" id="UP001344251">
    <property type="component" value="Chromosome"/>
</dbReference>
<evidence type="ECO:0000313" key="2">
    <source>
        <dbReference type="EMBL" id="WSB67396.1"/>
    </source>
</evidence>
<keyword evidence="1" id="KW-0732">Signal</keyword>
<proteinExistence type="predicted"/>